<gene>
    <name evidence="1" type="ORF">ENU09_02220</name>
    <name evidence="2" type="ORF">ENU20_01455</name>
</gene>
<evidence type="ECO:0000313" key="2">
    <source>
        <dbReference type="EMBL" id="HGQ73730.1"/>
    </source>
</evidence>
<dbReference type="EMBL" id="DTBP01000012">
    <property type="protein sequence ID" value="HGQ73730.1"/>
    <property type="molecule type" value="Genomic_DNA"/>
</dbReference>
<sequence>MLNISRSSTGEYVIEYFGKKWVFYIYLCRKTNSTLQAEVSAIEKSISGIFSLIPNTLIKTFFSIIQGTLHFLIHRDKFRKARNKGLFLSMLILGKDQLKEVIDELEEHFNKCNQYYLVIIDPLEKPVLTNCYSVDYECGVNEINVDILKNIYVLLDKL</sequence>
<evidence type="ECO:0000313" key="1">
    <source>
        <dbReference type="EMBL" id="HGQ59518.1"/>
    </source>
</evidence>
<name>A0A7C4NPI4_STAMA</name>
<dbReference type="EMBL" id="DTBE01000058">
    <property type="protein sequence ID" value="HGQ59518.1"/>
    <property type="molecule type" value="Genomic_DNA"/>
</dbReference>
<dbReference type="AlphaFoldDB" id="A0A7C4NPI4"/>
<protein>
    <submittedName>
        <fullName evidence="2">Uncharacterized protein</fullName>
    </submittedName>
</protein>
<reference evidence="2" key="1">
    <citation type="journal article" date="2020" name="mSystems">
        <title>Genome- and Community-Level Interaction Insights into Carbon Utilization and Element Cycling Functions of Hydrothermarchaeota in Hydrothermal Sediment.</title>
        <authorList>
            <person name="Zhou Z."/>
            <person name="Liu Y."/>
            <person name="Xu W."/>
            <person name="Pan J."/>
            <person name="Luo Z.H."/>
            <person name="Li M."/>
        </authorList>
    </citation>
    <scope>NUCLEOTIDE SEQUENCE [LARGE SCALE GENOMIC DNA]</scope>
    <source>
        <strain evidence="1">SpSt-638</strain>
        <strain evidence="2">SpSt-648</strain>
    </source>
</reference>
<comment type="caution">
    <text evidence="2">The sequence shown here is derived from an EMBL/GenBank/DDBJ whole genome shotgun (WGS) entry which is preliminary data.</text>
</comment>
<proteinExistence type="predicted"/>
<organism evidence="2">
    <name type="scientific">Staphylothermus marinus</name>
    <dbReference type="NCBI Taxonomy" id="2280"/>
    <lineage>
        <taxon>Archaea</taxon>
        <taxon>Thermoproteota</taxon>
        <taxon>Thermoprotei</taxon>
        <taxon>Desulfurococcales</taxon>
        <taxon>Desulfurococcaceae</taxon>
        <taxon>Staphylothermus</taxon>
    </lineage>
</organism>
<accession>A0A7C4NPI4</accession>